<feature type="domain" description="HTH HARE-type" evidence="2">
    <location>
        <begin position="39"/>
        <end position="105"/>
    </location>
</feature>
<dbReference type="AlphaFoldDB" id="E1YMW9"/>
<dbReference type="InterPro" id="IPR007759">
    <property type="entry name" value="Asxl_HARE-HTH"/>
</dbReference>
<reference evidence="3" key="1">
    <citation type="journal article" date="2011" name="Environ. Microbiol.">
        <title>Genomic insights into the metabolic potential of the polycyclic aromatic hydrocarbon degrading sulfate-reducing Deltaproteobacterium N47.</title>
        <authorList>
            <person name="Bergmann F."/>
            <person name="Selesi D."/>
            <person name="Weinmaier T."/>
            <person name="Tischler P."/>
            <person name="Rattei T."/>
            <person name="Meckenstock R.U."/>
        </authorList>
    </citation>
    <scope>NUCLEOTIDE SEQUENCE</scope>
</reference>
<evidence type="ECO:0000313" key="3">
    <source>
        <dbReference type="EMBL" id="CBX31913.1"/>
    </source>
</evidence>
<keyword evidence="1" id="KW-0804">Transcription</keyword>
<dbReference type="Gene3D" id="1.10.10.1250">
    <property type="entry name" value="RNA polymerase, subunit delta, N-terminal domain"/>
    <property type="match status" value="1"/>
</dbReference>
<protein>
    <recommendedName>
        <fullName evidence="2">HTH HARE-type domain-containing protein</fullName>
    </recommendedName>
</protein>
<dbReference type="GO" id="GO:0006355">
    <property type="term" value="P:regulation of DNA-templated transcription"/>
    <property type="evidence" value="ECO:0007669"/>
    <property type="project" value="InterPro"/>
</dbReference>
<proteinExistence type="predicted"/>
<gene>
    <name evidence="3" type="ORF">N47_O13320</name>
</gene>
<evidence type="ECO:0000256" key="1">
    <source>
        <dbReference type="ARBA" id="ARBA00023163"/>
    </source>
</evidence>
<dbReference type="PROSITE" id="PS51913">
    <property type="entry name" value="HTH_HARE"/>
    <property type="match status" value="1"/>
</dbReference>
<dbReference type="Pfam" id="PF05066">
    <property type="entry name" value="HARE-HTH"/>
    <property type="match status" value="1"/>
</dbReference>
<accession>E1YMW9</accession>
<evidence type="ECO:0000259" key="2">
    <source>
        <dbReference type="PROSITE" id="PS51913"/>
    </source>
</evidence>
<dbReference type="InterPro" id="IPR038087">
    <property type="entry name" value="RNAP_delta_N_dom_sf"/>
</dbReference>
<organism evidence="3">
    <name type="scientific">uncultured Desulfobacterium sp</name>
    <dbReference type="NCBI Taxonomy" id="201089"/>
    <lineage>
        <taxon>Bacteria</taxon>
        <taxon>Pseudomonadati</taxon>
        <taxon>Thermodesulfobacteriota</taxon>
        <taxon>Desulfobacteria</taxon>
        <taxon>Desulfobacterales</taxon>
        <taxon>Desulfobacteriaceae</taxon>
        <taxon>Desulfobacterium</taxon>
        <taxon>environmental samples</taxon>
    </lineage>
</organism>
<name>E1YMW9_9BACT</name>
<dbReference type="EMBL" id="FR695880">
    <property type="protein sequence ID" value="CBX31913.1"/>
    <property type="molecule type" value="Genomic_DNA"/>
</dbReference>
<sequence>MPYIDKYLEIKRELLQAQLRVVYRHQRKTAPPGQKLKRTSNLTIVEDILQNSDQPIHISKIIQIAQKDYGVSLERDSIVSALIKKINAGKTFIRVSPNTFALKINAEAVGEGGAL</sequence>